<reference evidence="8 9" key="1">
    <citation type="submission" date="2023-07" db="EMBL/GenBank/DDBJ databases">
        <title>Genomic Encyclopedia of Type Strains, Phase IV (KMG-IV): sequencing the most valuable type-strain genomes for metagenomic binning, comparative biology and taxonomic classification.</title>
        <authorList>
            <person name="Goeker M."/>
        </authorList>
    </citation>
    <scope>NUCLEOTIDE SEQUENCE [LARGE SCALE GENOMIC DNA]</scope>
    <source>
        <strain evidence="8 9">B1-1</strain>
    </source>
</reference>
<dbReference type="PIRSF" id="PIRSF031802">
    <property type="entry name" value="UCP031802"/>
    <property type="match status" value="1"/>
</dbReference>
<dbReference type="InterPro" id="IPR016982">
    <property type="entry name" value="Mms48"/>
</dbReference>
<keyword evidence="3 6" id="KW-1133">Transmembrane helix</keyword>
<dbReference type="SUPFAM" id="SSF48452">
    <property type="entry name" value="TPR-like"/>
    <property type="match status" value="1"/>
</dbReference>
<keyword evidence="2 6" id="KW-0812">Transmembrane</keyword>
<dbReference type="Proteomes" id="UP001223743">
    <property type="component" value="Unassembled WGS sequence"/>
</dbReference>
<evidence type="ECO:0000256" key="6">
    <source>
        <dbReference type="SAM" id="Phobius"/>
    </source>
</evidence>
<evidence type="ECO:0000256" key="5">
    <source>
        <dbReference type="SAM" id="MobiDB-lite"/>
    </source>
</evidence>
<gene>
    <name evidence="8" type="ORF">QO015_002727</name>
</gene>
<dbReference type="InterPro" id="IPR010817">
    <property type="entry name" value="HemY_N"/>
</dbReference>
<dbReference type="Pfam" id="PF07219">
    <property type="entry name" value="HemY_N"/>
    <property type="match status" value="1"/>
</dbReference>
<organism evidence="8 9">
    <name type="scientific">Kaistia geumhonensis</name>
    <dbReference type="NCBI Taxonomy" id="410839"/>
    <lineage>
        <taxon>Bacteria</taxon>
        <taxon>Pseudomonadati</taxon>
        <taxon>Pseudomonadota</taxon>
        <taxon>Alphaproteobacteria</taxon>
        <taxon>Hyphomicrobiales</taxon>
        <taxon>Kaistiaceae</taxon>
        <taxon>Kaistia</taxon>
    </lineage>
</organism>
<evidence type="ECO:0000313" key="9">
    <source>
        <dbReference type="Proteomes" id="UP001223743"/>
    </source>
</evidence>
<keyword evidence="9" id="KW-1185">Reference proteome</keyword>
<dbReference type="RefSeq" id="WP_266278711.1">
    <property type="nucleotide sequence ID" value="NZ_JAPKNF010000001.1"/>
</dbReference>
<evidence type="ECO:0000256" key="2">
    <source>
        <dbReference type="ARBA" id="ARBA00022692"/>
    </source>
</evidence>
<dbReference type="InterPro" id="IPR011990">
    <property type="entry name" value="TPR-like_helical_dom_sf"/>
</dbReference>
<dbReference type="EMBL" id="JAUSWJ010000001">
    <property type="protein sequence ID" value="MDQ0517114.1"/>
    <property type="molecule type" value="Genomic_DNA"/>
</dbReference>
<protein>
    <submittedName>
        <fullName evidence="8">HemY protein</fullName>
    </submittedName>
</protein>
<keyword evidence="4 6" id="KW-0472">Membrane</keyword>
<feature type="transmembrane region" description="Helical" evidence="6">
    <location>
        <begin position="45"/>
        <end position="66"/>
    </location>
</feature>
<comment type="caution">
    <text evidence="8">The sequence shown here is derived from an EMBL/GenBank/DDBJ whole genome shotgun (WGS) entry which is preliminary data.</text>
</comment>
<proteinExistence type="predicted"/>
<accession>A0ABU0M816</accession>
<feature type="region of interest" description="Disordered" evidence="5">
    <location>
        <begin position="445"/>
        <end position="512"/>
    </location>
</feature>
<feature type="domain" description="HemY N-terminal" evidence="7">
    <location>
        <begin position="26"/>
        <end position="132"/>
    </location>
</feature>
<evidence type="ECO:0000256" key="1">
    <source>
        <dbReference type="ARBA" id="ARBA00004370"/>
    </source>
</evidence>
<evidence type="ECO:0000256" key="3">
    <source>
        <dbReference type="ARBA" id="ARBA00022989"/>
    </source>
</evidence>
<evidence type="ECO:0000259" key="7">
    <source>
        <dbReference type="Pfam" id="PF07219"/>
    </source>
</evidence>
<comment type="subcellular location">
    <subcellularLocation>
        <location evidence="1">Membrane</location>
    </subcellularLocation>
</comment>
<evidence type="ECO:0000313" key="8">
    <source>
        <dbReference type="EMBL" id="MDQ0517114.1"/>
    </source>
</evidence>
<evidence type="ECO:0000256" key="4">
    <source>
        <dbReference type="ARBA" id="ARBA00023136"/>
    </source>
</evidence>
<name>A0ABU0M816_9HYPH</name>
<dbReference type="Gene3D" id="1.25.40.10">
    <property type="entry name" value="Tetratricopeptide repeat domain"/>
    <property type="match status" value="1"/>
</dbReference>
<sequence length="512" mass="54551">MIRILVYLALIFAAAAGFAWLADRPGEISLVWQGYEITTSLMVGAVALAALFVLLALLLSVLMAVLRAPRLLDGWITGRRRDRGYRALSRGMIAIGVGDVKRAKRSASEAAKLLDHEPLTLLLAAQTAQATGDGAGARAAFEAMLPTQETKLLGLRGLYVEAERAGEHEAARHFAEEAAKTSPGLAWAGEALFAYQSSSGEWQGALQTLGSNLQAKLIDRTAAHRLRAVLLTARGLELETGNPEEALAAALEAVRLAPTLVPAATLAARLAGRQGDIKRAMKISEAAWKQGPHPELAEAYLSVRPGDAAGDRLKRAQRLAELAPSHPESHFAVARAAIDAREFTEARRALSGIAEAAKTERYWLLMAEIEDGAEGDRGRVREYLGRAVRAPRDPVWMADGYAFTAWAPRSPVSGKLDAFEWRTPSMALADDPRPLLNLDLSPAAADASAPPAAEPQRPVALELAATPVASAREPAPPAPNGTVAKATAEPPIPDDPGVDDGTAPRIDRMRLQ</sequence>